<dbReference type="Proteomes" id="UP001187682">
    <property type="component" value="Unassembled WGS sequence"/>
</dbReference>
<protein>
    <submittedName>
        <fullName evidence="6">Related to DUF636 domain protein</fullName>
    </submittedName>
</protein>
<comment type="caution">
    <text evidence="6">The sequence shown here is derived from an EMBL/GenBank/DDBJ whole genome shotgun (WGS) entry which is preliminary data.</text>
</comment>
<dbReference type="InterPro" id="IPR011057">
    <property type="entry name" value="Mss4-like_sf"/>
</dbReference>
<gene>
    <name evidence="6" type="ORF">DNG_09692</name>
</gene>
<feature type="domain" description="CENP-V/GFA" evidence="5">
    <location>
        <begin position="4"/>
        <end position="115"/>
    </location>
</feature>
<evidence type="ECO:0000259" key="5">
    <source>
        <dbReference type="PROSITE" id="PS51891"/>
    </source>
</evidence>
<evidence type="ECO:0000313" key="7">
    <source>
        <dbReference type="Proteomes" id="UP001187682"/>
    </source>
</evidence>
<dbReference type="AlphaFoldDB" id="A0AAE8N831"/>
<reference evidence="6" key="1">
    <citation type="submission" date="2018-03" db="EMBL/GenBank/DDBJ databases">
        <authorList>
            <person name="Guldener U."/>
        </authorList>
    </citation>
    <scope>NUCLEOTIDE SEQUENCE</scope>
</reference>
<dbReference type="PANTHER" id="PTHR33337:SF40">
    <property type="entry name" value="CENP-V_GFA DOMAIN-CONTAINING PROTEIN-RELATED"/>
    <property type="match status" value="1"/>
</dbReference>
<evidence type="ECO:0000313" key="6">
    <source>
        <dbReference type="EMBL" id="SPO06998.1"/>
    </source>
</evidence>
<keyword evidence="3" id="KW-0862">Zinc</keyword>
<keyword evidence="2" id="KW-0479">Metal-binding</keyword>
<comment type="similarity">
    <text evidence="1">Belongs to the Gfa family.</text>
</comment>
<dbReference type="PROSITE" id="PS51891">
    <property type="entry name" value="CENP_V_GFA"/>
    <property type="match status" value="1"/>
</dbReference>
<proteinExistence type="inferred from homology"/>
<dbReference type="SUPFAM" id="SSF51316">
    <property type="entry name" value="Mss4-like"/>
    <property type="match status" value="1"/>
</dbReference>
<dbReference type="PANTHER" id="PTHR33337">
    <property type="entry name" value="GFA DOMAIN-CONTAINING PROTEIN"/>
    <property type="match status" value="1"/>
</dbReference>
<keyword evidence="7" id="KW-1185">Reference proteome</keyword>
<evidence type="ECO:0000256" key="3">
    <source>
        <dbReference type="ARBA" id="ARBA00022833"/>
    </source>
</evidence>
<accession>A0AAE8N831</accession>
<dbReference type="GO" id="GO:0046872">
    <property type="term" value="F:metal ion binding"/>
    <property type="evidence" value="ECO:0007669"/>
    <property type="project" value="UniProtKB-KW"/>
</dbReference>
<name>A0AAE8N831_9PEZI</name>
<organism evidence="6 7">
    <name type="scientific">Cephalotrichum gorgonifer</name>
    <dbReference type="NCBI Taxonomy" id="2041049"/>
    <lineage>
        <taxon>Eukaryota</taxon>
        <taxon>Fungi</taxon>
        <taxon>Dikarya</taxon>
        <taxon>Ascomycota</taxon>
        <taxon>Pezizomycotina</taxon>
        <taxon>Sordariomycetes</taxon>
        <taxon>Hypocreomycetidae</taxon>
        <taxon>Microascales</taxon>
        <taxon>Microascaceae</taxon>
        <taxon>Cephalotrichum</taxon>
    </lineage>
</organism>
<sequence>MRNHGGSCVCGNLQYTVLFGSLDEARTSLCHCHSCRRAFGTNFGLTTKVGVDRFRYSRGEPKSFKQDNGVTREFCENCGAYICEYGEKAADKFRYVMWGTFNNPEMFPPKGEFFCKYRACWMPEIPGLFHKSEIHD</sequence>
<dbReference type="Gene3D" id="3.90.1590.10">
    <property type="entry name" value="glutathione-dependent formaldehyde- activating enzyme (gfa)"/>
    <property type="match status" value="1"/>
</dbReference>
<dbReference type="Pfam" id="PF04828">
    <property type="entry name" value="GFA"/>
    <property type="match status" value="1"/>
</dbReference>
<dbReference type="GO" id="GO:0016846">
    <property type="term" value="F:carbon-sulfur lyase activity"/>
    <property type="evidence" value="ECO:0007669"/>
    <property type="project" value="InterPro"/>
</dbReference>
<keyword evidence="4" id="KW-0456">Lyase</keyword>
<evidence type="ECO:0000256" key="1">
    <source>
        <dbReference type="ARBA" id="ARBA00005495"/>
    </source>
</evidence>
<evidence type="ECO:0000256" key="2">
    <source>
        <dbReference type="ARBA" id="ARBA00022723"/>
    </source>
</evidence>
<dbReference type="InterPro" id="IPR006913">
    <property type="entry name" value="CENP-V/GFA"/>
</dbReference>
<dbReference type="EMBL" id="ONZQ02000018">
    <property type="protein sequence ID" value="SPO06998.1"/>
    <property type="molecule type" value="Genomic_DNA"/>
</dbReference>
<evidence type="ECO:0000256" key="4">
    <source>
        <dbReference type="ARBA" id="ARBA00023239"/>
    </source>
</evidence>